<feature type="compositionally biased region" description="Basic and acidic residues" evidence="5">
    <location>
        <begin position="265"/>
        <end position="282"/>
    </location>
</feature>
<feature type="region of interest" description="Disordered" evidence="5">
    <location>
        <begin position="1"/>
        <end position="25"/>
    </location>
</feature>
<evidence type="ECO:0000256" key="2">
    <source>
        <dbReference type="ARBA" id="ARBA00007774"/>
    </source>
</evidence>
<feature type="compositionally biased region" description="Acidic residues" evidence="5">
    <location>
        <begin position="436"/>
        <end position="450"/>
    </location>
</feature>
<dbReference type="OMA" id="EHALSGW"/>
<proteinExistence type="inferred from homology"/>
<feature type="compositionally biased region" description="Basic residues" evidence="5">
    <location>
        <begin position="1"/>
        <end position="10"/>
    </location>
</feature>
<feature type="region of interest" description="Disordered" evidence="5">
    <location>
        <begin position="252"/>
        <end position="307"/>
    </location>
</feature>
<feature type="region of interest" description="Disordered" evidence="5">
    <location>
        <begin position="426"/>
        <end position="476"/>
    </location>
</feature>
<accession>A0A553PFD3</accession>
<comment type="caution">
    <text evidence="6">The sequence shown here is derived from an EMBL/GenBank/DDBJ whole genome shotgun (WGS) entry which is preliminary data.</text>
</comment>
<dbReference type="Pfam" id="PF04615">
    <property type="entry name" value="Utp14"/>
    <property type="match status" value="1"/>
</dbReference>
<organism evidence="6 7">
    <name type="scientific">Tigriopus californicus</name>
    <name type="common">Marine copepod</name>
    <dbReference type="NCBI Taxonomy" id="6832"/>
    <lineage>
        <taxon>Eukaryota</taxon>
        <taxon>Metazoa</taxon>
        <taxon>Ecdysozoa</taxon>
        <taxon>Arthropoda</taxon>
        <taxon>Crustacea</taxon>
        <taxon>Multicrustacea</taxon>
        <taxon>Hexanauplia</taxon>
        <taxon>Copepoda</taxon>
        <taxon>Harpacticoida</taxon>
        <taxon>Harpacticidae</taxon>
        <taxon>Tigriopus</taxon>
    </lineage>
</organism>
<evidence type="ECO:0000256" key="5">
    <source>
        <dbReference type="SAM" id="MobiDB-lite"/>
    </source>
</evidence>
<feature type="region of interest" description="Disordered" evidence="5">
    <location>
        <begin position="371"/>
        <end position="393"/>
    </location>
</feature>
<evidence type="ECO:0000256" key="1">
    <source>
        <dbReference type="ARBA" id="ARBA00004604"/>
    </source>
</evidence>
<dbReference type="InterPro" id="IPR006709">
    <property type="entry name" value="SSU_processome_Utp14"/>
</dbReference>
<keyword evidence="7" id="KW-1185">Reference proteome</keyword>
<evidence type="ECO:0000256" key="4">
    <source>
        <dbReference type="ARBA" id="ARBA00023242"/>
    </source>
</evidence>
<evidence type="ECO:0000313" key="6">
    <source>
        <dbReference type="EMBL" id="TRY76379.1"/>
    </source>
</evidence>
<protein>
    <submittedName>
        <fullName evidence="6">Uncharacterized protein</fullName>
    </submittedName>
</protein>
<feature type="compositionally biased region" description="Polar residues" evidence="5">
    <location>
        <begin position="11"/>
        <end position="21"/>
    </location>
</feature>
<evidence type="ECO:0000313" key="7">
    <source>
        <dbReference type="Proteomes" id="UP000318571"/>
    </source>
</evidence>
<dbReference type="EMBL" id="VCGU01000004">
    <property type="protein sequence ID" value="TRY76379.1"/>
    <property type="molecule type" value="Genomic_DNA"/>
</dbReference>
<evidence type="ECO:0000256" key="3">
    <source>
        <dbReference type="ARBA" id="ARBA00022553"/>
    </source>
</evidence>
<dbReference type="AlphaFoldDB" id="A0A553PFD3"/>
<dbReference type="Proteomes" id="UP000318571">
    <property type="component" value="Chromosome 5"/>
</dbReference>
<gene>
    <name evidence="6" type="ORF">TCAL_03848</name>
</gene>
<comment type="similarity">
    <text evidence="2">Belongs to the UTP14 family.</text>
</comment>
<dbReference type="PANTHER" id="PTHR14150:SF12">
    <property type="entry name" value="U3 SMALL NUCLEOLAR RNA-ASSOCIATED PROTEIN 14 HOMOLOG A"/>
    <property type="match status" value="1"/>
</dbReference>
<dbReference type="PANTHER" id="PTHR14150">
    <property type="entry name" value="U3 SMALL NUCLEOLAR RNA-ASSOCIATED PROTEIN 14"/>
    <property type="match status" value="1"/>
</dbReference>
<keyword evidence="3" id="KW-0597">Phosphoprotein</keyword>
<name>A0A553PFD3_TIGCA</name>
<feature type="compositionally biased region" description="Basic and acidic residues" evidence="5">
    <location>
        <begin position="426"/>
        <end position="435"/>
    </location>
</feature>
<reference evidence="6 7" key="1">
    <citation type="journal article" date="2018" name="Nat. Ecol. Evol.">
        <title>Genomic signatures of mitonuclear coevolution across populations of Tigriopus californicus.</title>
        <authorList>
            <person name="Barreto F.S."/>
            <person name="Watson E.T."/>
            <person name="Lima T.G."/>
            <person name="Willett C.S."/>
            <person name="Edmands S."/>
            <person name="Li W."/>
            <person name="Burton R.S."/>
        </authorList>
    </citation>
    <scope>NUCLEOTIDE SEQUENCE [LARGE SCALE GENOMIC DNA]</scope>
    <source>
        <strain evidence="6 7">San Diego</strain>
    </source>
</reference>
<comment type="subcellular location">
    <subcellularLocation>
        <location evidence="1">Nucleus</location>
        <location evidence="1">Nucleolus</location>
    </subcellularLocation>
</comment>
<dbReference type="GO" id="GO:0006364">
    <property type="term" value="P:rRNA processing"/>
    <property type="evidence" value="ECO:0007669"/>
    <property type="project" value="InterPro"/>
</dbReference>
<keyword evidence="4" id="KW-0539">Nucleus</keyword>
<dbReference type="STRING" id="6832.A0A553PFD3"/>
<sequence>MGKKSARKGPRSTSESLSLDQSELGGDYDGFITDIAALEGAPRFLHTDDVEGSHDLATPSATLGPSSKLSLAAMLASVAPEKGREVQKVKAQAQAKEWKLSQPLSDPAAKMVARKALYQRAKADLGQWNALVHSRRAAETLSFPIRTESVNRLETQNEAATHFKAQTPLEREVAALLHGSASTVKAGSELSQREESILSNLSYQEALEKRKELARLRALQSYQEAKMKRQRKIKSRSYRKVVRKQKAKEKLREMEELQKTNPELAQEKLEEMDRTRITERASLKHRNSSKYLKTQAKRAKYSKESQANLQEQLDLHRNLMAKADNEKADEAKENSSDSDDEIDLDDLLLAKHQEASFAVNKNVLKETIMAEQKTTRSSTKAKKTPKETRQAVLKKKAQEQLHLAANIDDLFNVADHIIDDKIRDRCKQKSKKIDDNQEEPSSDPEDAYEDADSRALPMASKDSQEKSTLNKAPLPILDPDRFVAPTDVSVPVLVDSEHEEDIEHGGAEQQKADIIEAFADDQVDIDFSAEKKAAILASKPKDIDLSLPGWGSWGGQGLSISKRKRKRFIVKAPPVPKRRDENKGHLILNDHKNESLRSHQVNQVPFPFKSVASFEASIRAPVGETFVPRVAFKRLIKPRVSTKAGHVIEPIQKESLLKRQKRS</sequence>
<dbReference type="GO" id="GO:0032040">
    <property type="term" value="C:small-subunit processome"/>
    <property type="evidence" value="ECO:0007669"/>
    <property type="project" value="InterPro"/>
</dbReference>